<feature type="compositionally biased region" description="Polar residues" evidence="1">
    <location>
        <begin position="49"/>
        <end position="69"/>
    </location>
</feature>
<evidence type="ECO:0000313" key="3">
    <source>
        <dbReference type="Proteomes" id="UP000789831"/>
    </source>
</evidence>
<accession>A0A9N9FZM1</accession>
<organism evidence="2 3">
    <name type="scientific">Ambispora gerdemannii</name>
    <dbReference type="NCBI Taxonomy" id="144530"/>
    <lineage>
        <taxon>Eukaryota</taxon>
        <taxon>Fungi</taxon>
        <taxon>Fungi incertae sedis</taxon>
        <taxon>Mucoromycota</taxon>
        <taxon>Glomeromycotina</taxon>
        <taxon>Glomeromycetes</taxon>
        <taxon>Archaeosporales</taxon>
        <taxon>Ambisporaceae</taxon>
        <taxon>Ambispora</taxon>
    </lineage>
</organism>
<keyword evidence="3" id="KW-1185">Reference proteome</keyword>
<reference evidence="2" key="1">
    <citation type="submission" date="2021-06" db="EMBL/GenBank/DDBJ databases">
        <authorList>
            <person name="Kallberg Y."/>
            <person name="Tangrot J."/>
            <person name="Rosling A."/>
        </authorList>
    </citation>
    <scope>NUCLEOTIDE SEQUENCE</scope>
    <source>
        <strain evidence="2">MT106</strain>
    </source>
</reference>
<dbReference type="AlphaFoldDB" id="A0A9N9FZM1"/>
<dbReference type="Proteomes" id="UP000789831">
    <property type="component" value="Unassembled WGS sequence"/>
</dbReference>
<feature type="region of interest" description="Disordered" evidence="1">
    <location>
        <begin position="21"/>
        <end position="92"/>
    </location>
</feature>
<sequence length="182" mass="21372">MTNLSSNDLISKRNERVIITDKTRGDFQTAKTNDRMNQKADVYADWNNEADNFFQTSSSGQQSEITGNKTDNKEDEESQDHIYDDSETSDLDTSDHEVNYIWQVLLAVNVYYYHYYLSDDDQEVKEVTNDKVEVVKENKKGPFRMSEENREEFMKAYRAMDVETFIWEDSYISWGKSKSLNS</sequence>
<gene>
    <name evidence="2" type="ORF">AGERDE_LOCUS7799</name>
</gene>
<evidence type="ECO:0000313" key="2">
    <source>
        <dbReference type="EMBL" id="CAG8574318.1"/>
    </source>
</evidence>
<evidence type="ECO:0000256" key="1">
    <source>
        <dbReference type="SAM" id="MobiDB-lite"/>
    </source>
</evidence>
<name>A0A9N9FZM1_9GLOM</name>
<comment type="caution">
    <text evidence="2">The sequence shown here is derived from an EMBL/GenBank/DDBJ whole genome shotgun (WGS) entry which is preliminary data.</text>
</comment>
<proteinExistence type="predicted"/>
<dbReference type="EMBL" id="CAJVPL010001504">
    <property type="protein sequence ID" value="CAG8574318.1"/>
    <property type="molecule type" value="Genomic_DNA"/>
</dbReference>
<protein>
    <submittedName>
        <fullName evidence="2">107_t:CDS:1</fullName>
    </submittedName>
</protein>
<dbReference type="OrthoDB" id="2355856at2759"/>